<dbReference type="InterPro" id="IPR023296">
    <property type="entry name" value="Glyco_hydro_beta-prop_sf"/>
</dbReference>
<feature type="signal peptide" evidence="3">
    <location>
        <begin position="1"/>
        <end position="27"/>
    </location>
</feature>
<evidence type="ECO:0000256" key="3">
    <source>
        <dbReference type="SAM" id="SignalP"/>
    </source>
</evidence>
<dbReference type="PANTHER" id="PTHR43053">
    <property type="entry name" value="GLYCOSIDASE FAMILY 31"/>
    <property type="match status" value="1"/>
</dbReference>
<dbReference type="RefSeq" id="WP_111928496.1">
    <property type="nucleotide sequence ID" value="NZ_JALDMI010000003.1"/>
</dbReference>
<dbReference type="InterPro" id="IPR000421">
    <property type="entry name" value="FA58C"/>
</dbReference>
<dbReference type="PANTHER" id="PTHR43053:SF3">
    <property type="entry name" value="ALPHA-GALACTOSIDASE C-RELATED"/>
    <property type="match status" value="1"/>
</dbReference>
<keyword evidence="6" id="KW-1185">Reference proteome</keyword>
<dbReference type="Pfam" id="PF00754">
    <property type="entry name" value="F5_F8_type_C"/>
    <property type="match status" value="1"/>
</dbReference>
<gene>
    <name evidence="5" type="ORF">NE398_09850</name>
</gene>
<comment type="caution">
    <text evidence="5">The sequence shown here is derived from an EMBL/GenBank/DDBJ whole genome shotgun (WGS) entry which is preliminary data.</text>
</comment>
<evidence type="ECO:0000256" key="1">
    <source>
        <dbReference type="ARBA" id="ARBA00022801"/>
    </source>
</evidence>
<keyword evidence="2" id="KW-0326">Glycosidase</keyword>
<name>A0A9X3XP15_9CLOT</name>
<feature type="chain" id="PRO_5040932935" evidence="3">
    <location>
        <begin position="28"/>
        <end position="1320"/>
    </location>
</feature>
<dbReference type="EMBL" id="JAMRYU010000009">
    <property type="protein sequence ID" value="MDC4240467.1"/>
    <property type="molecule type" value="Genomic_DNA"/>
</dbReference>
<sequence length="1320" mass="147125">MKKRILATFITAMCGLGFFSNWTSSNAYNLIDNISVEKLDTDISQANENVFLNGNGIALEVDNRGATCIYLVDENGVKTKATTSLDTADFSGYPIIGGQKIRDFVIISKNLEENINSILGVGNRLTIISKSSSTNLIRKIVLETSNSNPGAIYSTVSYKAESNDLLVDSFHENEYTMSLGQGPFLAYQGCADQQGANTIVNVTNGYNHNSGQNNYSVGVPFSYVYNSVGGIGIGDASTSRREFKLPIIGKDNTVSLGMEWNGQTLKKGAETAIGTSVITATNGDYYSGLKSYAEVMKDKGISAPASIPDIAYDSRWESWGFEFDFTIEKIVNKLDELKAMGIKQITLDDGWYTYAGDWKLSPQKFPNGNADMKYLTDEIHKRGMTAILWWRPVDGGINSKLVSEHPEWFIKNSQGNMVRLPGPGGGNGGTAGYALCPNSEGSIQHHKDFVTVALEEWGFDGFKEDYVWGIPKCYDSSHKHSSLSDTLENQYKFYEAIYEQSIAINPDTFIELCNCGTPQDFYSTPYVNHAPTADPISRVQTRTRVKAFKAIFGDDFPVTTDHNSVWLPSALGTGSVMITKHTTLSSSDREQYNKYFGLARDLELAKGEFIGNLYKYGIDPLESYVIRKGEDIYYSFYKDNSSYSGNIEIKGLDSNATYRIEDYVNNRVIARGVKGPTATINTSFTDNLLVRAIPDDTPAEVTTFDVGNNTILSSTDSGNSKYLNAVSTTLEKTATIDSLSIYIGNNSENGKLQIAIYDDNNGKPGTKKAYVEEFVPTKNSWNTKKVVNSVTLPSGQYWLVFQPDNDVLQTKTNPSSMKQSANNNPYNYNILPNSFPIGTGYNAYKGDVSFYATFKEASSQAIPQNSWALKYVDSEETTGENGRATNSFDGNNNTIWHTKYSGGNAAPMPHEIQIDLRGVYNINQINYLPRQDGGTNGTIKDYEVYLSLDGVNWGQPISKGTFESNSTEKIVKFNETKSRYVKLKALSEINNKQFTTVADLKVFGWEISKIEKPLQNAETYLNIPTYDGLNQSTHPDVKYFKNGWNGYKYWMIMTPNRTGSSVAENPSILASNDGINWEVPAGVTNPIAPMPQVGHNCDVDMIYNEATDELWVYWVESDDITKGWVKLIKSKDGVNWSSQQVVVDDNRAKYSTLSPSIIFKDNKYYMWSVNTGNSGWNNQSNKVELRESSDGVNWSNPTVVNTLAQDGSQIWHVNVEYIPSKNEYWAIYPAYKNGTGSDKTELYYAKSSDGVNWTTYKNPILSKGTSGKWDDMEIYRSCFVYDEDTNMIKVWYGAVSQNPQIWKIGFTENDYDKFIEGLTQ</sequence>
<protein>
    <submittedName>
        <fullName evidence="5">Discoidin domain-containing protein</fullName>
    </submittedName>
</protein>
<evidence type="ECO:0000313" key="5">
    <source>
        <dbReference type="EMBL" id="MDC4240467.1"/>
    </source>
</evidence>
<evidence type="ECO:0000259" key="4">
    <source>
        <dbReference type="PROSITE" id="PS50022"/>
    </source>
</evidence>
<reference evidence="5" key="1">
    <citation type="submission" date="2022-05" db="EMBL/GenBank/DDBJ databases">
        <title>Draft genome sequence of Clostridium tertium strain CP3 isolated from Peru.</title>
        <authorList>
            <person name="Hurtado R."/>
            <person name="Lima L."/>
            <person name="Sousa T."/>
            <person name="Jaiswal A.K."/>
            <person name="Tiwari S."/>
            <person name="Maturrano L."/>
            <person name="Brenig B."/>
            <person name="Azevedo V."/>
        </authorList>
    </citation>
    <scope>NUCLEOTIDE SEQUENCE</scope>
    <source>
        <strain evidence="5">CP3</strain>
    </source>
</reference>
<dbReference type="SUPFAM" id="SSF75005">
    <property type="entry name" value="Arabinanase/levansucrase/invertase"/>
    <property type="match status" value="2"/>
</dbReference>
<dbReference type="InterPro" id="IPR050985">
    <property type="entry name" value="Alpha-glycosidase_related"/>
</dbReference>
<organism evidence="5 6">
    <name type="scientific">Clostridium tertium</name>
    <dbReference type="NCBI Taxonomy" id="1559"/>
    <lineage>
        <taxon>Bacteria</taxon>
        <taxon>Bacillati</taxon>
        <taxon>Bacillota</taxon>
        <taxon>Clostridia</taxon>
        <taxon>Eubacteriales</taxon>
        <taxon>Clostridiaceae</taxon>
        <taxon>Clostridium</taxon>
    </lineage>
</organism>
<dbReference type="Gene3D" id="3.20.20.70">
    <property type="entry name" value="Aldolase class I"/>
    <property type="match status" value="1"/>
</dbReference>
<dbReference type="InterPro" id="IPR002252">
    <property type="entry name" value="Glyco_hydro_36"/>
</dbReference>
<accession>A0A9X3XP15</accession>
<dbReference type="Gene3D" id="2.115.10.20">
    <property type="entry name" value="Glycosyl hydrolase domain, family 43"/>
    <property type="match status" value="1"/>
</dbReference>
<dbReference type="Gene3D" id="2.60.120.260">
    <property type="entry name" value="Galactose-binding domain-like"/>
    <property type="match status" value="1"/>
</dbReference>
<dbReference type="Pfam" id="PF02065">
    <property type="entry name" value="Melibiase"/>
    <property type="match status" value="1"/>
</dbReference>
<keyword evidence="1" id="KW-0378">Hydrolase</keyword>
<dbReference type="PROSITE" id="PS50022">
    <property type="entry name" value="FA58C_3"/>
    <property type="match status" value="1"/>
</dbReference>
<dbReference type="InterPro" id="IPR008979">
    <property type="entry name" value="Galactose-bd-like_sf"/>
</dbReference>
<dbReference type="GO" id="GO:0004557">
    <property type="term" value="F:alpha-galactosidase activity"/>
    <property type="evidence" value="ECO:0007669"/>
    <property type="project" value="InterPro"/>
</dbReference>
<proteinExistence type="predicted"/>
<evidence type="ECO:0000313" key="6">
    <source>
        <dbReference type="Proteomes" id="UP001141183"/>
    </source>
</evidence>
<dbReference type="InterPro" id="IPR017853">
    <property type="entry name" value="GH"/>
</dbReference>
<dbReference type="SUPFAM" id="SSF49785">
    <property type="entry name" value="Galactose-binding domain-like"/>
    <property type="match status" value="1"/>
</dbReference>
<dbReference type="GO" id="GO:0016052">
    <property type="term" value="P:carbohydrate catabolic process"/>
    <property type="evidence" value="ECO:0007669"/>
    <property type="project" value="InterPro"/>
</dbReference>
<dbReference type="Proteomes" id="UP001141183">
    <property type="component" value="Unassembled WGS sequence"/>
</dbReference>
<feature type="domain" description="F5/8 type C" evidence="4">
    <location>
        <begin position="857"/>
        <end position="1005"/>
    </location>
</feature>
<dbReference type="InterPro" id="IPR013785">
    <property type="entry name" value="Aldolase_TIM"/>
</dbReference>
<dbReference type="CDD" id="cd14791">
    <property type="entry name" value="GH36"/>
    <property type="match status" value="1"/>
</dbReference>
<evidence type="ECO:0000256" key="2">
    <source>
        <dbReference type="ARBA" id="ARBA00023295"/>
    </source>
</evidence>
<keyword evidence="3" id="KW-0732">Signal</keyword>
<dbReference type="SUPFAM" id="SSF51445">
    <property type="entry name" value="(Trans)glycosidases"/>
    <property type="match status" value="1"/>
</dbReference>